<dbReference type="GO" id="GO:0000105">
    <property type="term" value="P:L-histidine biosynthetic process"/>
    <property type="evidence" value="ECO:0007669"/>
    <property type="project" value="UniProtKB-UniRule"/>
</dbReference>
<evidence type="ECO:0000313" key="8">
    <source>
        <dbReference type="EMBL" id="ATW27821.1"/>
    </source>
</evidence>
<evidence type="ECO:0000256" key="4">
    <source>
        <dbReference type="ARBA" id="ARBA00022679"/>
    </source>
</evidence>
<feature type="domain" description="Aminotransferase class I/classII large" evidence="7">
    <location>
        <begin position="36"/>
        <end position="361"/>
    </location>
</feature>
<dbReference type="NCBIfam" id="TIGR01141">
    <property type="entry name" value="hisC"/>
    <property type="match status" value="1"/>
</dbReference>
<evidence type="ECO:0000256" key="3">
    <source>
        <dbReference type="ARBA" id="ARBA00022576"/>
    </source>
</evidence>
<evidence type="ECO:0000259" key="7">
    <source>
        <dbReference type="Pfam" id="PF00155"/>
    </source>
</evidence>
<dbReference type="InterPro" id="IPR015422">
    <property type="entry name" value="PyrdxlP-dep_Trfase_small"/>
</dbReference>
<dbReference type="Pfam" id="PF00155">
    <property type="entry name" value="Aminotran_1_2"/>
    <property type="match status" value="1"/>
</dbReference>
<dbReference type="InterPro" id="IPR005861">
    <property type="entry name" value="HisP_aminotrans"/>
</dbReference>
<comment type="similarity">
    <text evidence="6">Belongs to the class-II pyridoxal-phosphate-dependent aminotransferase family. Histidinol-phosphate aminotransferase subfamily.</text>
</comment>
<reference evidence="8 9" key="1">
    <citation type="submission" date="2016-10" db="EMBL/GenBank/DDBJ databases">
        <title>Complete Genome Sequence of Peptococcaceae strain DCMF.</title>
        <authorList>
            <person name="Edwards R.J."/>
            <person name="Holland S.I."/>
            <person name="Deshpande N.P."/>
            <person name="Wong Y.K."/>
            <person name="Ertan H."/>
            <person name="Manefield M."/>
            <person name="Russell T.L."/>
            <person name="Lee M.J."/>
        </authorList>
    </citation>
    <scope>NUCLEOTIDE SEQUENCE [LARGE SCALE GENOMIC DNA]</scope>
    <source>
        <strain evidence="8 9">DCMF</strain>
    </source>
</reference>
<dbReference type="PANTHER" id="PTHR43643">
    <property type="entry name" value="HISTIDINOL-PHOSPHATE AMINOTRANSFERASE 2"/>
    <property type="match status" value="1"/>
</dbReference>
<dbReference type="UniPathway" id="UPA00031">
    <property type="reaction ID" value="UER00012"/>
</dbReference>
<keyword evidence="3 6" id="KW-0032">Aminotransferase</keyword>
<dbReference type="InterPro" id="IPR015424">
    <property type="entry name" value="PyrdxlP-dep_Trfase"/>
</dbReference>
<organism evidence="8 9">
    <name type="scientific">Formimonas warabiya</name>
    <dbReference type="NCBI Taxonomy" id="1761012"/>
    <lineage>
        <taxon>Bacteria</taxon>
        <taxon>Bacillati</taxon>
        <taxon>Bacillota</taxon>
        <taxon>Clostridia</taxon>
        <taxon>Eubacteriales</taxon>
        <taxon>Peptococcaceae</taxon>
        <taxon>Candidatus Formimonas</taxon>
    </lineage>
</organism>
<evidence type="ECO:0000256" key="2">
    <source>
        <dbReference type="ARBA" id="ARBA00011738"/>
    </source>
</evidence>
<evidence type="ECO:0000313" key="9">
    <source>
        <dbReference type="Proteomes" id="UP000323521"/>
    </source>
</evidence>
<dbReference type="SUPFAM" id="SSF53383">
    <property type="entry name" value="PLP-dependent transferases"/>
    <property type="match status" value="1"/>
</dbReference>
<evidence type="ECO:0000256" key="6">
    <source>
        <dbReference type="HAMAP-Rule" id="MF_01023"/>
    </source>
</evidence>
<dbReference type="AlphaFoldDB" id="A0A3G1KZK5"/>
<gene>
    <name evidence="6" type="primary">hisC</name>
    <name evidence="8" type="ORF">DCMF_26440</name>
</gene>
<comment type="cofactor">
    <cofactor evidence="1 6">
        <name>pyridoxal 5'-phosphate</name>
        <dbReference type="ChEBI" id="CHEBI:597326"/>
    </cofactor>
</comment>
<comment type="pathway">
    <text evidence="6">Amino-acid biosynthesis; L-histidine biosynthesis; L-histidine from 5-phospho-alpha-D-ribose 1-diphosphate: step 7/9.</text>
</comment>
<keyword evidence="6" id="KW-0028">Amino-acid biosynthesis</keyword>
<dbReference type="Gene3D" id="3.40.640.10">
    <property type="entry name" value="Type I PLP-dependent aspartate aminotransferase-like (Major domain)"/>
    <property type="match status" value="1"/>
</dbReference>
<dbReference type="OrthoDB" id="9813612at2"/>
<dbReference type="InterPro" id="IPR015421">
    <property type="entry name" value="PyrdxlP-dep_Trfase_major"/>
</dbReference>
<dbReference type="GO" id="GO:0030170">
    <property type="term" value="F:pyridoxal phosphate binding"/>
    <property type="evidence" value="ECO:0007669"/>
    <property type="project" value="InterPro"/>
</dbReference>
<dbReference type="Gene3D" id="3.90.1150.10">
    <property type="entry name" value="Aspartate Aminotransferase, domain 1"/>
    <property type="match status" value="1"/>
</dbReference>
<dbReference type="EC" id="2.6.1.9" evidence="6"/>
<dbReference type="GO" id="GO:0004400">
    <property type="term" value="F:histidinol-phosphate transaminase activity"/>
    <property type="evidence" value="ECO:0007669"/>
    <property type="project" value="UniProtKB-UniRule"/>
</dbReference>
<sequence length="366" mass="40893">MKDKTIRLARNGINDLNEYTPGKPIEEVQREYGLDEIIKMASNENPFGPSPKAIEAMTKAINDVNLYPESSSLMLRQKIAGNFGIHEDMVTLANGADNILGLIAQATVNEGDEIVMGDPTFAAYDTRTRIMGGIPVKVPLKNFTYDLPAVAKKITSKTKLVFVCNPNNPTGTIVTREEVEDFMNSVPQECIVVFDEAYAEFVHPNIYPQTIKYIQDQRNVIMVRTFSKLFGLAGLRVGYAVGPKHLISMLRKVVEPFPVNRLAQSGALAAFDDHAFLNRVLTENEKGKEFLYQQFSKMKMAYCPSHTNFIFVDLGMDGQFVFEKLLEQGIIIRPGGLWNYPQFARITIGTSDQNEKLIEALNIIAG</sequence>
<dbReference type="CDD" id="cd00609">
    <property type="entry name" value="AAT_like"/>
    <property type="match status" value="1"/>
</dbReference>
<name>A0A3G1KZK5_FORW1</name>
<evidence type="ECO:0000256" key="5">
    <source>
        <dbReference type="ARBA" id="ARBA00022898"/>
    </source>
</evidence>
<keyword evidence="9" id="KW-1185">Reference proteome</keyword>
<evidence type="ECO:0000256" key="1">
    <source>
        <dbReference type="ARBA" id="ARBA00001933"/>
    </source>
</evidence>
<dbReference type="InterPro" id="IPR050106">
    <property type="entry name" value="HistidinolP_aminotransfase"/>
</dbReference>
<protein>
    <recommendedName>
        <fullName evidence="6">Histidinol-phosphate aminotransferase</fullName>
        <ecNumber evidence="6">2.6.1.9</ecNumber>
    </recommendedName>
    <alternativeName>
        <fullName evidence="6">Imidazole acetol-phosphate transaminase</fullName>
    </alternativeName>
</protein>
<feature type="modified residue" description="N6-(pyridoxal phosphate)lysine" evidence="6">
    <location>
        <position position="228"/>
    </location>
</feature>
<keyword evidence="4 6" id="KW-0808">Transferase</keyword>
<dbReference type="InterPro" id="IPR004839">
    <property type="entry name" value="Aminotransferase_I/II_large"/>
</dbReference>
<keyword evidence="5 6" id="KW-0663">Pyridoxal phosphate</keyword>
<accession>A0A3G1KZK5</accession>
<comment type="subunit">
    <text evidence="2 6">Homodimer.</text>
</comment>
<dbReference type="KEGG" id="fwa:DCMF_26440"/>
<proteinExistence type="inferred from homology"/>
<dbReference type="Proteomes" id="UP000323521">
    <property type="component" value="Chromosome"/>
</dbReference>
<dbReference type="RefSeq" id="WP_148137208.1">
    <property type="nucleotide sequence ID" value="NZ_CP017634.1"/>
</dbReference>
<dbReference type="PANTHER" id="PTHR43643:SF3">
    <property type="entry name" value="HISTIDINOL-PHOSPHATE AMINOTRANSFERASE"/>
    <property type="match status" value="1"/>
</dbReference>
<comment type="catalytic activity">
    <reaction evidence="6">
        <text>L-histidinol phosphate + 2-oxoglutarate = 3-(imidazol-4-yl)-2-oxopropyl phosphate + L-glutamate</text>
        <dbReference type="Rhea" id="RHEA:23744"/>
        <dbReference type="ChEBI" id="CHEBI:16810"/>
        <dbReference type="ChEBI" id="CHEBI:29985"/>
        <dbReference type="ChEBI" id="CHEBI:57766"/>
        <dbReference type="ChEBI" id="CHEBI:57980"/>
        <dbReference type="EC" id="2.6.1.9"/>
    </reaction>
</comment>
<dbReference type="HAMAP" id="MF_01023">
    <property type="entry name" value="HisC_aminotrans_2"/>
    <property type="match status" value="1"/>
</dbReference>
<keyword evidence="6" id="KW-0368">Histidine biosynthesis</keyword>
<dbReference type="EMBL" id="CP017634">
    <property type="protein sequence ID" value="ATW27821.1"/>
    <property type="molecule type" value="Genomic_DNA"/>
</dbReference>